<sequence>MRLSAAEKPRQYRARRDADPGRRAADLQKHEETWHEDKTRGKSPDVNPQPQVSRVCRMNCGADRDFPSVHPLDKNQRAVTDPPDGAPRILFRHGIFGRARASSPVVPVESYASPTPEANTDFPEYTAKSTVYPMLLSASTKSLKPHLVGFAFMYCVMPIWIWIQDCVFVDPSSCQIWFALSVYDPFLGAAGMLQEKWEGPPLLKNGGFLVLPGLYRIMTKVILGHCTDTVGGVAVLPGGGALEPGTALLRQSPATPAVNTVHPAGLKATPTGYSARPPRTGTPLDVTQVRHCLRQSGDSWQRHCIMHRKGKLNIDALSQSDGGLASIPPRELPLDSVDFKHTASHQHPVLQTQNLGLGLGWT</sequence>
<reference evidence="2 3" key="1">
    <citation type="submission" date="2019-08" db="EMBL/GenBank/DDBJ databases">
        <title>A chromosome-level genome assembly, high-density linkage maps, and genome scans reveal the genomic architecture of hybrid incompatibilities underlying speciation via character displacement in darters (Percidae: Etheostominae).</title>
        <authorList>
            <person name="Moran R.L."/>
            <person name="Catchen J.M."/>
            <person name="Fuller R.C."/>
        </authorList>
    </citation>
    <scope>NUCLEOTIDE SEQUENCE [LARGE SCALE GENOMIC DNA]</scope>
    <source>
        <strain evidence="2">EspeVRDwgs_2016</strain>
        <tissue evidence="2">Muscle</tissue>
    </source>
</reference>
<feature type="compositionally biased region" description="Basic and acidic residues" evidence="1">
    <location>
        <begin position="1"/>
        <end position="43"/>
    </location>
</feature>
<protein>
    <submittedName>
        <fullName evidence="2">Uncharacterized protein</fullName>
    </submittedName>
</protein>
<evidence type="ECO:0000256" key="1">
    <source>
        <dbReference type="SAM" id="MobiDB-lite"/>
    </source>
</evidence>
<accession>A0A5J5CXM4</accession>
<gene>
    <name evidence="2" type="ORF">FQN60_004367</name>
</gene>
<dbReference type="EMBL" id="VOFY01000015">
    <property type="protein sequence ID" value="KAA8585673.1"/>
    <property type="molecule type" value="Genomic_DNA"/>
</dbReference>
<evidence type="ECO:0000313" key="2">
    <source>
        <dbReference type="EMBL" id="KAA8585673.1"/>
    </source>
</evidence>
<dbReference type="Proteomes" id="UP000327493">
    <property type="component" value="Chromosome 15"/>
</dbReference>
<dbReference type="AlphaFoldDB" id="A0A5J5CXM4"/>
<evidence type="ECO:0000313" key="3">
    <source>
        <dbReference type="Proteomes" id="UP000327493"/>
    </source>
</evidence>
<feature type="region of interest" description="Disordered" evidence="1">
    <location>
        <begin position="1"/>
        <end position="52"/>
    </location>
</feature>
<organism evidence="2 3">
    <name type="scientific">Etheostoma spectabile</name>
    <name type="common">orangethroat darter</name>
    <dbReference type="NCBI Taxonomy" id="54343"/>
    <lineage>
        <taxon>Eukaryota</taxon>
        <taxon>Metazoa</taxon>
        <taxon>Chordata</taxon>
        <taxon>Craniata</taxon>
        <taxon>Vertebrata</taxon>
        <taxon>Euteleostomi</taxon>
        <taxon>Actinopterygii</taxon>
        <taxon>Neopterygii</taxon>
        <taxon>Teleostei</taxon>
        <taxon>Neoteleostei</taxon>
        <taxon>Acanthomorphata</taxon>
        <taxon>Eupercaria</taxon>
        <taxon>Perciformes</taxon>
        <taxon>Percoidei</taxon>
        <taxon>Percidae</taxon>
        <taxon>Etheostomatinae</taxon>
        <taxon>Etheostoma</taxon>
    </lineage>
</organism>
<proteinExistence type="predicted"/>
<keyword evidence="3" id="KW-1185">Reference proteome</keyword>
<feature type="region of interest" description="Disordered" evidence="1">
    <location>
        <begin position="259"/>
        <end position="281"/>
    </location>
</feature>
<name>A0A5J5CXM4_9PERO</name>
<comment type="caution">
    <text evidence="2">The sequence shown here is derived from an EMBL/GenBank/DDBJ whole genome shotgun (WGS) entry which is preliminary data.</text>
</comment>